<reference evidence="3" key="1">
    <citation type="journal article" date="2020" name="Stud. Mycol.">
        <title>101 Dothideomycetes genomes: a test case for predicting lifestyles and emergence of pathogens.</title>
        <authorList>
            <person name="Haridas S."/>
            <person name="Albert R."/>
            <person name="Binder M."/>
            <person name="Bloem J."/>
            <person name="Labutti K."/>
            <person name="Salamov A."/>
            <person name="Andreopoulos B."/>
            <person name="Baker S."/>
            <person name="Barry K."/>
            <person name="Bills G."/>
            <person name="Bluhm B."/>
            <person name="Cannon C."/>
            <person name="Castanera R."/>
            <person name="Culley D."/>
            <person name="Daum C."/>
            <person name="Ezra D."/>
            <person name="Gonzalez J."/>
            <person name="Henrissat B."/>
            <person name="Kuo A."/>
            <person name="Liang C."/>
            <person name="Lipzen A."/>
            <person name="Lutzoni F."/>
            <person name="Magnuson J."/>
            <person name="Mondo S."/>
            <person name="Nolan M."/>
            <person name="Ohm R."/>
            <person name="Pangilinan J."/>
            <person name="Park H.-J."/>
            <person name="Ramirez L."/>
            <person name="Alfaro M."/>
            <person name="Sun H."/>
            <person name="Tritt A."/>
            <person name="Yoshinaga Y."/>
            <person name="Zwiers L.-H."/>
            <person name="Turgeon B."/>
            <person name="Goodwin S."/>
            <person name="Spatafora J."/>
            <person name="Crous P."/>
            <person name="Grigoriev I."/>
        </authorList>
    </citation>
    <scope>NUCLEOTIDE SEQUENCE</scope>
    <source>
        <strain evidence="3">CBS 279.74</strain>
    </source>
</reference>
<feature type="region of interest" description="Disordered" evidence="2">
    <location>
        <begin position="38"/>
        <end position="80"/>
    </location>
</feature>
<evidence type="ECO:0000256" key="2">
    <source>
        <dbReference type="SAM" id="MobiDB-lite"/>
    </source>
</evidence>
<keyword evidence="1" id="KW-0175">Coiled coil</keyword>
<keyword evidence="4" id="KW-1185">Reference proteome</keyword>
<dbReference type="EMBL" id="MU005769">
    <property type="protein sequence ID" value="KAF2710360.1"/>
    <property type="molecule type" value="Genomic_DNA"/>
</dbReference>
<dbReference type="OrthoDB" id="7984201at2759"/>
<dbReference type="AlphaFoldDB" id="A0A6G1KC57"/>
<evidence type="ECO:0000256" key="1">
    <source>
        <dbReference type="SAM" id="Coils"/>
    </source>
</evidence>
<accession>A0A6G1KC57</accession>
<feature type="compositionally biased region" description="Basic and acidic residues" evidence="2">
    <location>
        <begin position="57"/>
        <end position="73"/>
    </location>
</feature>
<sequence>MSLPRPYIPSAAVLHSLARPVARRCALIPTQFVRAKRTASADKETKPIYHTLLQQSRAEEKQKAAERAKRPELPTDTMEDMGMPEFEFWDQDLDKPGRPMTKISEIKTRADYDRARETQRMREEQERNPDYDPAELHRRLVDDLIKNPNFADLTEDLLAFKSTILTREEMAKLESMAAEMSDGAHDPTKELALGKMWVEGALEQLLEDPDLVQFQGEVRSVKEMVPEVGDLRAPEFVAAMKALEAKLQYSPAYQAKLEKWKAEELETGGHTMEEMEEEMLQGEAQLDDAIKAYEESSELEQGPESLEKLEDLLVQMRELLGFMNDDKSKEVMGEIDAIMQEDPDLDEPEEEPKELDIDFLVNEINKIRDNPPPVSSSDAEITDDEITDDEIADPELAAKVDQIIEDPELLHKLVRLNRMIKEEMSLLNPDITSAPDPRSLPASETITFAERIKTAENDPEHVAAIRRLQIKLVPPFNVAPALRSLNRALKFAYCGSNEAVRRLLWRSYYKARSLPTLIQNMPDDAWDMLYYSQAVTWIGNENRGNHLKIILEDLSSIGRNGPPTHPSTFKKGG</sequence>
<organism evidence="3 4">
    <name type="scientific">Pleomassaria siparia CBS 279.74</name>
    <dbReference type="NCBI Taxonomy" id="1314801"/>
    <lineage>
        <taxon>Eukaryota</taxon>
        <taxon>Fungi</taxon>
        <taxon>Dikarya</taxon>
        <taxon>Ascomycota</taxon>
        <taxon>Pezizomycotina</taxon>
        <taxon>Dothideomycetes</taxon>
        <taxon>Pleosporomycetidae</taxon>
        <taxon>Pleosporales</taxon>
        <taxon>Pleomassariaceae</taxon>
        <taxon>Pleomassaria</taxon>
    </lineage>
</organism>
<feature type="coiled-coil region" evidence="1">
    <location>
        <begin position="272"/>
        <end position="326"/>
    </location>
</feature>
<gene>
    <name evidence="3" type="ORF">K504DRAFT_376826</name>
</gene>
<proteinExistence type="predicted"/>
<protein>
    <submittedName>
        <fullName evidence="3">Uncharacterized protein</fullName>
    </submittedName>
</protein>
<evidence type="ECO:0000313" key="3">
    <source>
        <dbReference type="EMBL" id="KAF2710360.1"/>
    </source>
</evidence>
<evidence type="ECO:0000313" key="4">
    <source>
        <dbReference type="Proteomes" id="UP000799428"/>
    </source>
</evidence>
<dbReference type="Proteomes" id="UP000799428">
    <property type="component" value="Unassembled WGS sequence"/>
</dbReference>
<name>A0A6G1KC57_9PLEO</name>